<dbReference type="EC" id="5.6.2.4" evidence="6"/>
<feature type="domain" description="Helicase C-terminal" evidence="8">
    <location>
        <begin position="1"/>
        <end position="74"/>
    </location>
</feature>
<feature type="region of interest" description="Disordered" evidence="7">
    <location>
        <begin position="180"/>
        <end position="240"/>
    </location>
</feature>
<dbReference type="AlphaFoldDB" id="A0A7S1RUI1"/>
<dbReference type="GO" id="GO:0043138">
    <property type="term" value="F:3'-5' DNA helicase activity"/>
    <property type="evidence" value="ECO:0007669"/>
    <property type="project" value="UniProtKB-EC"/>
</dbReference>
<dbReference type="GO" id="GO:0003677">
    <property type="term" value="F:DNA binding"/>
    <property type="evidence" value="ECO:0007669"/>
    <property type="project" value="UniProtKB-KW"/>
</dbReference>
<reference evidence="9" key="1">
    <citation type="submission" date="2021-01" db="EMBL/GenBank/DDBJ databases">
        <authorList>
            <person name="Corre E."/>
            <person name="Pelletier E."/>
            <person name="Niang G."/>
            <person name="Scheremetjew M."/>
            <person name="Finn R."/>
            <person name="Kale V."/>
            <person name="Holt S."/>
            <person name="Cochrane G."/>
            <person name="Meng A."/>
            <person name="Brown T."/>
            <person name="Cohen L."/>
        </authorList>
    </citation>
    <scope>NUCLEOTIDE SEQUENCE</scope>
    <source>
        <strain evidence="9">OF101</strain>
    </source>
</reference>
<dbReference type="InterPro" id="IPR001650">
    <property type="entry name" value="Helicase_C-like"/>
</dbReference>
<dbReference type="Pfam" id="PF16124">
    <property type="entry name" value="RecQ_Zn_bind"/>
    <property type="match status" value="1"/>
</dbReference>
<dbReference type="Pfam" id="PF00271">
    <property type="entry name" value="Helicase_C"/>
    <property type="match status" value="1"/>
</dbReference>
<keyword evidence="4" id="KW-0539">Nucleus</keyword>
<dbReference type="GO" id="GO:0009378">
    <property type="term" value="F:four-way junction helicase activity"/>
    <property type="evidence" value="ECO:0007669"/>
    <property type="project" value="TreeGrafter"/>
</dbReference>
<dbReference type="PROSITE" id="PS51194">
    <property type="entry name" value="HELICASE_CTER"/>
    <property type="match status" value="1"/>
</dbReference>
<dbReference type="GO" id="GO:0005737">
    <property type="term" value="C:cytoplasm"/>
    <property type="evidence" value="ECO:0007669"/>
    <property type="project" value="TreeGrafter"/>
</dbReference>
<evidence type="ECO:0000256" key="4">
    <source>
        <dbReference type="ARBA" id="ARBA00023242"/>
    </source>
</evidence>
<dbReference type="PANTHER" id="PTHR13710:SF153">
    <property type="entry name" value="RECQ-LIKE DNA HELICASE BLM"/>
    <property type="match status" value="1"/>
</dbReference>
<sequence length="240" mass="25221">MGVDKPNVRFVVHAGPPKSLSAYYQESGRAGRDGKPSHCLLYYSLAELEALERFATAPPRGDEPADPVEREAMMGEVEAVRGYCEAGRGRCRRRHLLRHFGDTAELDGGRPGRGPCCDNCGDRGLAPTEPRAGAEASAGSLRSSFMPASALAGRGAGPGNGGHGTFSGFQTARAAFSSAAVHSSRERQGGLGGLSTAASRLRSLQEDNSESPADVPGLLSGKRQRRLLHQVHGSPSESPD</sequence>
<evidence type="ECO:0000259" key="8">
    <source>
        <dbReference type="PROSITE" id="PS51194"/>
    </source>
</evidence>
<dbReference type="Gene3D" id="3.40.50.300">
    <property type="entry name" value="P-loop containing nucleotide triphosphate hydrolases"/>
    <property type="match status" value="1"/>
</dbReference>
<proteinExistence type="inferred from homology"/>
<dbReference type="PANTHER" id="PTHR13710">
    <property type="entry name" value="DNA HELICASE RECQ FAMILY MEMBER"/>
    <property type="match status" value="1"/>
</dbReference>
<dbReference type="InterPro" id="IPR032284">
    <property type="entry name" value="RecQ_Zn-bd"/>
</dbReference>
<organism evidence="9">
    <name type="scientific">Alexandrium catenella</name>
    <name type="common">Red tide dinoflagellate</name>
    <name type="synonym">Gonyaulax catenella</name>
    <dbReference type="NCBI Taxonomy" id="2925"/>
    <lineage>
        <taxon>Eukaryota</taxon>
        <taxon>Sar</taxon>
        <taxon>Alveolata</taxon>
        <taxon>Dinophyceae</taxon>
        <taxon>Gonyaulacales</taxon>
        <taxon>Pyrocystaceae</taxon>
        <taxon>Alexandrium</taxon>
    </lineage>
</organism>
<protein>
    <recommendedName>
        <fullName evidence="6">DNA 3'-5' helicase</fullName>
        <ecNumber evidence="6">5.6.2.4</ecNumber>
    </recommendedName>
</protein>
<accession>A0A7S1RUI1</accession>
<evidence type="ECO:0000256" key="6">
    <source>
        <dbReference type="ARBA" id="ARBA00034808"/>
    </source>
</evidence>
<evidence type="ECO:0000256" key="5">
    <source>
        <dbReference type="ARBA" id="ARBA00034617"/>
    </source>
</evidence>
<evidence type="ECO:0000256" key="3">
    <source>
        <dbReference type="ARBA" id="ARBA00023235"/>
    </source>
</evidence>
<keyword evidence="2" id="KW-0238">DNA-binding</keyword>
<evidence type="ECO:0000313" key="9">
    <source>
        <dbReference type="EMBL" id="CAD9176083.1"/>
    </source>
</evidence>
<evidence type="ECO:0000256" key="2">
    <source>
        <dbReference type="ARBA" id="ARBA00023125"/>
    </source>
</evidence>
<dbReference type="GO" id="GO:0005694">
    <property type="term" value="C:chromosome"/>
    <property type="evidence" value="ECO:0007669"/>
    <property type="project" value="TreeGrafter"/>
</dbReference>
<dbReference type="GO" id="GO:0005634">
    <property type="term" value="C:nucleus"/>
    <property type="evidence" value="ECO:0007669"/>
    <property type="project" value="TreeGrafter"/>
</dbReference>
<dbReference type="InterPro" id="IPR027417">
    <property type="entry name" value="P-loop_NTPase"/>
</dbReference>
<name>A0A7S1RUI1_ALECA</name>
<keyword evidence="3" id="KW-0413">Isomerase</keyword>
<dbReference type="EMBL" id="HBGE01088754">
    <property type="protein sequence ID" value="CAD9176083.1"/>
    <property type="molecule type" value="Transcribed_RNA"/>
</dbReference>
<comment type="similarity">
    <text evidence="1">Belongs to the helicase family. RecQ subfamily.</text>
</comment>
<gene>
    <name evidence="9" type="ORF">ACAT0790_LOCUS52852</name>
</gene>
<comment type="catalytic activity">
    <reaction evidence="5">
        <text>Couples ATP hydrolysis with the unwinding of duplex DNA by translocating in the 3'-5' direction.</text>
        <dbReference type="EC" id="5.6.2.4"/>
    </reaction>
</comment>
<evidence type="ECO:0000256" key="1">
    <source>
        <dbReference type="ARBA" id="ARBA00005446"/>
    </source>
</evidence>
<evidence type="ECO:0000256" key="7">
    <source>
        <dbReference type="SAM" id="MobiDB-lite"/>
    </source>
</evidence>
<dbReference type="GO" id="GO:0000724">
    <property type="term" value="P:double-strand break repair via homologous recombination"/>
    <property type="evidence" value="ECO:0007669"/>
    <property type="project" value="TreeGrafter"/>
</dbReference>
<dbReference type="SUPFAM" id="SSF52540">
    <property type="entry name" value="P-loop containing nucleoside triphosphate hydrolases"/>
    <property type="match status" value="1"/>
</dbReference>